<dbReference type="RefSeq" id="WP_340333802.1">
    <property type="nucleotide sequence ID" value="NZ_JBBKZS010000001.1"/>
</dbReference>
<dbReference type="Gene3D" id="3.40.50.720">
    <property type="entry name" value="NAD(P)-binding Rossmann-like Domain"/>
    <property type="match status" value="1"/>
</dbReference>
<sequence length="323" mass="34588">MRSDARLLLLDKDAVEALLLPDEALEAVREAFTLHSRREGRVFPVVREALRTGGVFGIKSGDVESQGLLGFKAAGFWPANRAVGGEPHQATILLFDPATGRPTCVIDGNAITTARTGAAGGIGLQQLARPGSSHACVFGTGVQAQVQLEFALRLMPALRHVRYVTWKGEPDSRFEARFASRCNIAHASDANEAVACSDIVITATPGAGPLFDAQAVRPGTHLNCVGADTRGKRELPEGLLQRVRLFVDDATQARQIGETQWCPDAPCEEIGDLLTGKVAALRQPQDITVFDMTGLALQDLTLARRIHQRALTTGAGASVPWAW</sequence>
<accession>A0ABU8X1P0</accession>
<proteinExistence type="predicted"/>
<dbReference type="PANTHER" id="PTHR13812:SF19">
    <property type="entry name" value="KETIMINE REDUCTASE MU-CRYSTALLIN"/>
    <property type="match status" value="1"/>
</dbReference>
<dbReference type="InterPro" id="IPR003462">
    <property type="entry name" value="ODC_Mu_crystall"/>
</dbReference>
<dbReference type="SUPFAM" id="SSF51735">
    <property type="entry name" value="NAD(P)-binding Rossmann-fold domains"/>
    <property type="match status" value="1"/>
</dbReference>
<dbReference type="Proteomes" id="UP001367030">
    <property type="component" value="Unassembled WGS sequence"/>
</dbReference>
<dbReference type="InterPro" id="IPR023401">
    <property type="entry name" value="ODC_N"/>
</dbReference>
<name>A0ABU8X1P0_9BURK</name>
<organism evidence="1 2">
    <name type="scientific">Variovorax robiniae</name>
    <dbReference type="NCBI Taxonomy" id="1836199"/>
    <lineage>
        <taxon>Bacteria</taxon>
        <taxon>Pseudomonadati</taxon>
        <taxon>Pseudomonadota</taxon>
        <taxon>Betaproteobacteria</taxon>
        <taxon>Burkholderiales</taxon>
        <taxon>Comamonadaceae</taxon>
        <taxon>Variovorax</taxon>
    </lineage>
</organism>
<keyword evidence="2" id="KW-1185">Reference proteome</keyword>
<dbReference type="PANTHER" id="PTHR13812">
    <property type="entry name" value="KETIMINE REDUCTASE MU-CRYSTALLIN"/>
    <property type="match status" value="1"/>
</dbReference>
<protein>
    <submittedName>
        <fullName evidence="1">Ornithine cyclodeaminase family protein</fullName>
    </submittedName>
</protein>
<evidence type="ECO:0000313" key="2">
    <source>
        <dbReference type="Proteomes" id="UP001367030"/>
    </source>
</evidence>
<dbReference type="Pfam" id="PF02423">
    <property type="entry name" value="OCD_Mu_crystall"/>
    <property type="match status" value="1"/>
</dbReference>
<dbReference type="EMBL" id="JBBKZS010000001">
    <property type="protein sequence ID" value="MEJ8853725.1"/>
    <property type="molecule type" value="Genomic_DNA"/>
</dbReference>
<dbReference type="InterPro" id="IPR036291">
    <property type="entry name" value="NAD(P)-bd_dom_sf"/>
</dbReference>
<gene>
    <name evidence="1" type="ORF">WKW79_04050</name>
</gene>
<dbReference type="PIRSF" id="PIRSF001439">
    <property type="entry name" value="CryM"/>
    <property type="match status" value="1"/>
</dbReference>
<reference evidence="1 2" key="1">
    <citation type="submission" date="2024-03" db="EMBL/GenBank/DDBJ databases">
        <title>Novel species of the genus Variovorax.</title>
        <authorList>
            <person name="Liu Q."/>
            <person name="Xin Y.-H."/>
        </authorList>
    </citation>
    <scope>NUCLEOTIDE SEQUENCE [LARGE SCALE GENOMIC DNA]</scope>
    <source>
        <strain evidence="1 2">KACC 18901</strain>
    </source>
</reference>
<evidence type="ECO:0000313" key="1">
    <source>
        <dbReference type="EMBL" id="MEJ8853725.1"/>
    </source>
</evidence>
<dbReference type="Gene3D" id="3.30.1780.10">
    <property type="entry name" value="ornithine cyclodeaminase, domain 1"/>
    <property type="match status" value="1"/>
</dbReference>
<comment type="caution">
    <text evidence="1">The sequence shown here is derived from an EMBL/GenBank/DDBJ whole genome shotgun (WGS) entry which is preliminary data.</text>
</comment>